<dbReference type="AlphaFoldDB" id="A0A4T0J1Q2"/>
<keyword evidence="5 10" id="KW-0547">Nucleotide-binding</keyword>
<evidence type="ECO:0000256" key="5">
    <source>
        <dbReference type="ARBA" id="ARBA00022741"/>
    </source>
</evidence>
<evidence type="ECO:0000256" key="10">
    <source>
        <dbReference type="PROSITE-ProRule" id="PRU10141"/>
    </source>
</evidence>
<evidence type="ECO:0000313" key="14">
    <source>
        <dbReference type="Proteomes" id="UP000310689"/>
    </source>
</evidence>
<dbReference type="InterPro" id="IPR051131">
    <property type="entry name" value="NEK_Ser/Thr_kinase_NIMA"/>
</dbReference>
<dbReference type="FunFam" id="3.30.200.20:FF:000097">
    <property type="entry name" value="Probable serine/threonine-protein kinase nek1"/>
    <property type="match status" value="1"/>
</dbReference>
<evidence type="ECO:0000256" key="3">
    <source>
        <dbReference type="ARBA" id="ARBA00022527"/>
    </source>
</evidence>
<dbReference type="InterPro" id="IPR000719">
    <property type="entry name" value="Prot_kinase_dom"/>
</dbReference>
<name>A0A4T0J1Q2_WALIC</name>
<feature type="region of interest" description="Disordered" evidence="11">
    <location>
        <begin position="438"/>
        <end position="562"/>
    </location>
</feature>
<feature type="domain" description="Protein kinase" evidence="12">
    <location>
        <begin position="14"/>
        <end position="296"/>
    </location>
</feature>
<evidence type="ECO:0000259" key="12">
    <source>
        <dbReference type="PROSITE" id="PS50011"/>
    </source>
</evidence>
<protein>
    <recommendedName>
        <fullName evidence="2">non-specific serine/threonine protein kinase</fullName>
        <ecNumber evidence="2">2.7.11.1</ecNumber>
    </recommendedName>
</protein>
<keyword evidence="7 10" id="KW-0067">ATP-binding</keyword>
<evidence type="ECO:0000313" key="13">
    <source>
        <dbReference type="EMBL" id="TIB32866.1"/>
    </source>
</evidence>
<evidence type="ECO:0000256" key="6">
    <source>
        <dbReference type="ARBA" id="ARBA00022777"/>
    </source>
</evidence>
<comment type="catalytic activity">
    <reaction evidence="9">
        <text>L-seryl-[protein] + ATP = O-phospho-L-seryl-[protein] + ADP + H(+)</text>
        <dbReference type="Rhea" id="RHEA:17989"/>
        <dbReference type="Rhea" id="RHEA-COMP:9863"/>
        <dbReference type="Rhea" id="RHEA-COMP:11604"/>
        <dbReference type="ChEBI" id="CHEBI:15378"/>
        <dbReference type="ChEBI" id="CHEBI:29999"/>
        <dbReference type="ChEBI" id="CHEBI:30616"/>
        <dbReference type="ChEBI" id="CHEBI:83421"/>
        <dbReference type="ChEBI" id="CHEBI:456216"/>
        <dbReference type="EC" id="2.7.11.1"/>
    </reaction>
</comment>
<dbReference type="InterPro" id="IPR011009">
    <property type="entry name" value="Kinase-like_dom_sf"/>
</dbReference>
<proteinExistence type="inferred from homology"/>
<gene>
    <name evidence="13" type="ORF">E3P86_03074</name>
</gene>
<dbReference type="EMBL" id="SPOI01000195">
    <property type="protein sequence ID" value="TIB32866.1"/>
    <property type="molecule type" value="Genomic_DNA"/>
</dbReference>
<evidence type="ECO:0000256" key="7">
    <source>
        <dbReference type="ARBA" id="ARBA00022840"/>
    </source>
</evidence>
<dbReference type="GO" id="GO:0004674">
    <property type="term" value="F:protein serine/threonine kinase activity"/>
    <property type="evidence" value="ECO:0007669"/>
    <property type="project" value="UniProtKB-KW"/>
</dbReference>
<comment type="catalytic activity">
    <reaction evidence="8">
        <text>L-threonyl-[protein] + ATP = O-phospho-L-threonyl-[protein] + ADP + H(+)</text>
        <dbReference type="Rhea" id="RHEA:46608"/>
        <dbReference type="Rhea" id="RHEA-COMP:11060"/>
        <dbReference type="Rhea" id="RHEA-COMP:11605"/>
        <dbReference type="ChEBI" id="CHEBI:15378"/>
        <dbReference type="ChEBI" id="CHEBI:30013"/>
        <dbReference type="ChEBI" id="CHEBI:30616"/>
        <dbReference type="ChEBI" id="CHEBI:61977"/>
        <dbReference type="ChEBI" id="CHEBI:456216"/>
        <dbReference type="EC" id="2.7.11.1"/>
    </reaction>
</comment>
<dbReference type="InterPro" id="IPR008271">
    <property type="entry name" value="Ser/Thr_kinase_AS"/>
</dbReference>
<feature type="compositionally biased region" description="Low complexity" evidence="11">
    <location>
        <begin position="462"/>
        <end position="483"/>
    </location>
</feature>
<accession>A0A4T0J1Q2</accession>
<dbReference type="EC" id="2.7.11.1" evidence="2"/>
<dbReference type="CDD" id="cd08217">
    <property type="entry name" value="STKc_Nek2"/>
    <property type="match status" value="1"/>
</dbReference>
<dbReference type="SUPFAM" id="SSF56112">
    <property type="entry name" value="Protein kinase-like (PK-like)"/>
    <property type="match status" value="1"/>
</dbReference>
<dbReference type="PROSITE" id="PS00107">
    <property type="entry name" value="PROTEIN_KINASE_ATP"/>
    <property type="match status" value="1"/>
</dbReference>
<dbReference type="Gene3D" id="1.10.510.10">
    <property type="entry name" value="Transferase(Phosphotransferase) domain 1"/>
    <property type="match status" value="1"/>
</dbReference>
<dbReference type="Pfam" id="PF00069">
    <property type="entry name" value="Pkinase"/>
    <property type="match status" value="2"/>
</dbReference>
<dbReference type="OMA" id="HKIRIVE"/>
<comment type="similarity">
    <text evidence="1">Belongs to the protein kinase superfamily. NEK Ser/Thr protein kinase family. NIMA subfamily.</text>
</comment>
<feature type="binding site" evidence="10">
    <location>
        <position position="43"/>
    </location>
    <ligand>
        <name>ATP</name>
        <dbReference type="ChEBI" id="CHEBI:30616"/>
    </ligand>
</feature>
<dbReference type="PANTHER" id="PTHR44899:SF3">
    <property type="entry name" value="SERINE_THREONINE-PROTEIN KINASE NEK1"/>
    <property type="match status" value="1"/>
</dbReference>
<dbReference type="Proteomes" id="UP000310689">
    <property type="component" value="Unassembled WGS sequence"/>
</dbReference>
<dbReference type="SMART" id="SM00220">
    <property type="entry name" value="S_TKc"/>
    <property type="match status" value="1"/>
</dbReference>
<sequence length="562" mass="63156">MTAKSPSDNFLEEFESIEVIGQGSFGKIRKVRRKKDGMVFARKELDFDKMSDRDRKQIVAEVNILRELDHTNIVAYHERYVDREGGMLYILMEFCGGGDLQSIIKSCKRSNTLLPEDTIWSYISQLAGALDHCHRRGGVVGGGQKLERRPSQHDVAAANQQILHRDLKPENVFLDNSGNLKLGDFGLSKATQIGEFAKTYVGTPYYMSPELMKDMPYDHKSDIWSLGCVVYELACLNPPFYEAKTHAQLQDKILQGRIPRLSRFYSPMLDDMIRRMLSPNPRDRPSASQILEHDKIKLQMRTVELNKMAASIASQRVRLSERLSELQVREKKVCEREQQISTVETQIDAYIKTQVEKNVKAEIERIMHNSGIEDRILTDKNQDSFEEIPSNTMKEATPSETLAEMSICTPPQARRMSSKHGLNAHNATQAKLLALAQEEDEAENRAEHVVTSKPPQLHRADTAPADTASASGTSASSSISSIPQWTNLPPPPATPNYVNVNEDDLPSPFLRKTENKQKSIQSNNPRQGLLAQAAAQRTTTNKTATKRPSMVSVKSSKPVLGR</sequence>
<organism evidence="13 14">
    <name type="scientific">Wallemia ichthyophaga</name>
    <dbReference type="NCBI Taxonomy" id="245174"/>
    <lineage>
        <taxon>Eukaryota</taxon>
        <taxon>Fungi</taxon>
        <taxon>Dikarya</taxon>
        <taxon>Basidiomycota</taxon>
        <taxon>Wallemiomycotina</taxon>
        <taxon>Wallemiomycetes</taxon>
        <taxon>Wallemiales</taxon>
        <taxon>Wallemiaceae</taxon>
        <taxon>Wallemia</taxon>
    </lineage>
</organism>
<dbReference type="PROSITE" id="PS00108">
    <property type="entry name" value="PROTEIN_KINASE_ST"/>
    <property type="match status" value="1"/>
</dbReference>
<evidence type="ECO:0000256" key="9">
    <source>
        <dbReference type="ARBA" id="ARBA00048679"/>
    </source>
</evidence>
<evidence type="ECO:0000256" key="2">
    <source>
        <dbReference type="ARBA" id="ARBA00012513"/>
    </source>
</evidence>
<dbReference type="PANTHER" id="PTHR44899">
    <property type="entry name" value="CAMK FAMILY PROTEIN KINASE"/>
    <property type="match status" value="1"/>
</dbReference>
<keyword evidence="4" id="KW-0808">Transferase</keyword>
<evidence type="ECO:0000256" key="1">
    <source>
        <dbReference type="ARBA" id="ARBA00010886"/>
    </source>
</evidence>
<feature type="compositionally biased region" description="Low complexity" evidence="11">
    <location>
        <begin position="531"/>
        <end position="562"/>
    </location>
</feature>
<reference evidence="13 14" key="1">
    <citation type="submission" date="2019-03" db="EMBL/GenBank/DDBJ databases">
        <title>Sequencing 23 genomes of Wallemia ichthyophaga.</title>
        <authorList>
            <person name="Gostincar C."/>
        </authorList>
    </citation>
    <scope>NUCLEOTIDE SEQUENCE [LARGE SCALE GENOMIC DNA]</scope>
    <source>
        <strain evidence="13 14">EXF-6200</strain>
    </source>
</reference>
<evidence type="ECO:0000256" key="8">
    <source>
        <dbReference type="ARBA" id="ARBA00047899"/>
    </source>
</evidence>
<evidence type="ECO:0000256" key="4">
    <source>
        <dbReference type="ARBA" id="ARBA00022679"/>
    </source>
</evidence>
<dbReference type="PROSITE" id="PS50011">
    <property type="entry name" value="PROTEIN_KINASE_DOM"/>
    <property type="match status" value="1"/>
</dbReference>
<keyword evidence="6" id="KW-0418">Kinase</keyword>
<evidence type="ECO:0000256" key="11">
    <source>
        <dbReference type="SAM" id="MobiDB-lite"/>
    </source>
</evidence>
<dbReference type="Gene3D" id="3.30.200.20">
    <property type="entry name" value="Phosphorylase Kinase, domain 1"/>
    <property type="match status" value="2"/>
</dbReference>
<dbReference type="InterPro" id="IPR017441">
    <property type="entry name" value="Protein_kinase_ATP_BS"/>
</dbReference>
<comment type="caution">
    <text evidence="13">The sequence shown here is derived from an EMBL/GenBank/DDBJ whole genome shotgun (WGS) entry which is preliminary data.</text>
</comment>
<dbReference type="GO" id="GO:0005524">
    <property type="term" value="F:ATP binding"/>
    <property type="evidence" value="ECO:0007669"/>
    <property type="project" value="UniProtKB-UniRule"/>
</dbReference>
<keyword evidence="3" id="KW-0723">Serine/threonine-protein kinase</keyword>